<evidence type="ECO:0000256" key="3">
    <source>
        <dbReference type="ARBA" id="ARBA00022645"/>
    </source>
</evidence>
<keyword evidence="6 15" id="KW-0732">Signal</keyword>
<evidence type="ECO:0000313" key="19">
    <source>
        <dbReference type="Proteomes" id="UP001620626"/>
    </source>
</evidence>
<organism evidence="18 19">
    <name type="scientific">Heterodera trifolii</name>
    <dbReference type="NCBI Taxonomy" id="157864"/>
    <lineage>
        <taxon>Eukaryota</taxon>
        <taxon>Metazoa</taxon>
        <taxon>Ecdysozoa</taxon>
        <taxon>Nematoda</taxon>
        <taxon>Chromadorea</taxon>
        <taxon>Rhabditida</taxon>
        <taxon>Tylenchina</taxon>
        <taxon>Tylenchomorpha</taxon>
        <taxon>Tylenchoidea</taxon>
        <taxon>Heteroderidae</taxon>
        <taxon>Heteroderinae</taxon>
        <taxon>Heterodera</taxon>
    </lineage>
</organism>
<reference evidence="18 19" key="1">
    <citation type="submission" date="2024-10" db="EMBL/GenBank/DDBJ databases">
        <authorList>
            <person name="Kim D."/>
        </authorList>
    </citation>
    <scope>NUCLEOTIDE SEQUENCE [LARGE SCALE GENOMIC DNA]</scope>
    <source>
        <strain evidence="18">BH-2024</strain>
    </source>
</reference>
<dbReference type="GO" id="GO:0008237">
    <property type="term" value="F:metallopeptidase activity"/>
    <property type="evidence" value="ECO:0007669"/>
    <property type="project" value="UniProtKB-KW"/>
</dbReference>
<dbReference type="PANTHER" id="PTHR11705">
    <property type="entry name" value="PROTEASE FAMILY M14 CARBOXYPEPTIDASE A,B"/>
    <property type="match status" value="1"/>
</dbReference>
<evidence type="ECO:0000256" key="6">
    <source>
        <dbReference type="ARBA" id="ARBA00022729"/>
    </source>
</evidence>
<evidence type="ECO:0000256" key="2">
    <source>
        <dbReference type="ARBA" id="ARBA00005988"/>
    </source>
</evidence>
<feature type="domain" description="Peptidase M14" evidence="17">
    <location>
        <begin position="166"/>
        <end position="480"/>
    </location>
</feature>
<dbReference type="GO" id="GO:0046872">
    <property type="term" value="F:metal ion binding"/>
    <property type="evidence" value="ECO:0007669"/>
    <property type="project" value="UniProtKB-KW"/>
</dbReference>
<evidence type="ECO:0000256" key="4">
    <source>
        <dbReference type="ARBA" id="ARBA00022670"/>
    </source>
</evidence>
<keyword evidence="8" id="KW-0862">Zinc</keyword>
<evidence type="ECO:0000256" key="12">
    <source>
        <dbReference type="PROSITE-ProRule" id="PRU01005"/>
    </source>
</evidence>
<keyword evidence="5" id="KW-0479">Metal-binding</keyword>
<sequence>MVLLRLQVLLLLFFAHQMPSVVALLKADKEAGNEGKFQVLRIVPSTADELTLLRTLYKVAQEFELDFWKAPTNVGSFVDVMVAPEFVSSLSELLDKQRIQYNTIIEDVQSMIVQREKATGGRHHHHKGNLSESLLLSQFKLFGKRMRDDASPSFVSRNKAVYGFGDYHSYIEMLTWMDDIERFYPQLAKTFTIGTTYEGRSIRGIKIGSPVSDTNKRIVWIDGGMHAREWASIHTALWFIDQLISLYGVDPQVTAYMDTLNFYVLPLANPDGFEYSRSDVNPQTRFWRKNRGQQVCKKDRWRRERCCGGVDLNRNFDFHWGETGSSSDMCSDIYQGAYAFSEPESRAIRDKMMSSELYGKVDAFLTLHTYSQMWIHPYNHERKSFPNDIEDLQEVGRRGVRALEQLYGTRYRFGTGADILYPSAGGSDDWAKSKAGVKYVYLLELRPGEEEWDGFLLDRRQLIPTGRETWEGVKVVIDAVMQRAKGLQPWRSTTTTTPTTTTTTTVTTTPIPQRPVAPVVTPPAAPPRAVLPDLPPQTVPTNARLQNFGPSANELQMNRRVDSSTDNDGQSASTLRQALHMRLARLRQSQLAAKREFERNMQMKANNAAQSPASNCFDRAPWCSGWIQSSPLICRTSSIYMRQDCAKSCGFCTS</sequence>
<feature type="chain" id="PRO_5044774555" description="Zinc carboxypeptidase A 1" evidence="15">
    <location>
        <begin position="24"/>
        <end position="654"/>
    </location>
</feature>
<evidence type="ECO:0000256" key="13">
    <source>
        <dbReference type="PROSITE-ProRule" id="PRU01379"/>
    </source>
</evidence>
<dbReference type="SUPFAM" id="SSF54897">
    <property type="entry name" value="Protease propeptides/inhibitors"/>
    <property type="match status" value="1"/>
</dbReference>
<dbReference type="Gene3D" id="3.40.630.10">
    <property type="entry name" value="Zn peptidases"/>
    <property type="match status" value="1"/>
</dbReference>
<proteinExistence type="inferred from homology"/>
<evidence type="ECO:0000313" key="18">
    <source>
        <dbReference type="EMBL" id="KAL3102541.1"/>
    </source>
</evidence>
<evidence type="ECO:0000256" key="9">
    <source>
        <dbReference type="ARBA" id="ARBA00023049"/>
    </source>
</evidence>
<keyword evidence="19" id="KW-1185">Reference proteome</keyword>
<gene>
    <name evidence="18" type="ORF">niasHT_020157</name>
</gene>
<dbReference type="PRINTS" id="PR00765">
    <property type="entry name" value="CRBOXYPTASEA"/>
</dbReference>
<dbReference type="Pfam" id="PF00246">
    <property type="entry name" value="Peptidase_M14"/>
    <property type="match status" value="1"/>
</dbReference>
<dbReference type="PROSITE" id="PS52035">
    <property type="entry name" value="PEPTIDASE_M14"/>
    <property type="match status" value="1"/>
</dbReference>
<dbReference type="FunFam" id="3.30.70.340:FF:000002">
    <property type="entry name" value="Carboxypeptidase A"/>
    <property type="match status" value="1"/>
</dbReference>
<comment type="similarity">
    <text evidence="2 13">Belongs to the peptidase M14 family.</text>
</comment>
<feature type="signal peptide" evidence="15">
    <location>
        <begin position="1"/>
        <end position="23"/>
    </location>
</feature>
<dbReference type="InterPro" id="IPR036990">
    <property type="entry name" value="M14A-like_propep"/>
</dbReference>
<feature type="active site" description="Proton donor/acceptor" evidence="13">
    <location>
        <position position="444"/>
    </location>
</feature>
<dbReference type="EMBL" id="JBICBT010000755">
    <property type="protein sequence ID" value="KAL3102541.1"/>
    <property type="molecule type" value="Genomic_DNA"/>
</dbReference>
<dbReference type="GO" id="GO:0004180">
    <property type="term" value="F:carboxypeptidase activity"/>
    <property type="evidence" value="ECO:0007669"/>
    <property type="project" value="UniProtKB-KW"/>
</dbReference>
<evidence type="ECO:0000256" key="7">
    <source>
        <dbReference type="ARBA" id="ARBA00022801"/>
    </source>
</evidence>
<dbReference type="Pfam" id="PF01549">
    <property type="entry name" value="ShK"/>
    <property type="match status" value="1"/>
</dbReference>
<name>A0ABD2KHZ4_9BILA</name>
<evidence type="ECO:0000256" key="14">
    <source>
        <dbReference type="SAM" id="MobiDB-lite"/>
    </source>
</evidence>
<feature type="domain" description="ShKT" evidence="16">
    <location>
        <begin position="616"/>
        <end position="652"/>
    </location>
</feature>
<protein>
    <recommendedName>
        <fullName evidence="11">Zinc carboxypeptidase A 1</fullName>
    </recommendedName>
</protein>
<evidence type="ECO:0000256" key="8">
    <source>
        <dbReference type="ARBA" id="ARBA00022833"/>
    </source>
</evidence>
<dbReference type="CDD" id="cd03860">
    <property type="entry name" value="M14_CP_A-B_like"/>
    <property type="match status" value="1"/>
</dbReference>
<dbReference type="SMART" id="SM00631">
    <property type="entry name" value="Zn_pept"/>
    <property type="match status" value="1"/>
</dbReference>
<evidence type="ECO:0000256" key="10">
    <source>
        <dbReference type="ARBA" id="ARBA00023157"/>
    </source>
</evidence>
<keyword evidence="3" id="KW-0121">Carboxypeptidase</keyword>
<dbReference type="Pfam" id="PF02244">
    <property type="entry name" value="Propep_M14"/>
    <property type="match status" value="1"/>
</dbReference>
<dbReference type="AlphaFoldDB" id="A0ABD2KHZ4"/>
<dbReference type="InterPro" id="IPR003146">
    <property type="entry name" value="M14A_act_pep"/>
</dbReference>
<evidence type="ECO:0000256" key="1">
    <source>
        <dbReference type="ARBA" id="ARBA00001947"/>
    </source>
</evidence>
<dbReference type="FunFam" id="3.40.630.10:FF:000070">
    <property type="entry name" value="Putative carboxypeptidase suro-1"/>
    <property type="match status" value="1"/>
</dbReference>
<dbReference type="SUPFAM" id="SSF53187">
    <property type="entry name" value="Zn-dependent exopeptidases"/>
    <property type="match status" value="1"/>
</dbReference>
<feature type="compositionally biased region" description="Low complexity" evidence="14">
    <location>
        <begin position="493"/>
        <end position="511"/>
    </location>
</feature>
<dbReference type="Gene3D" id="3.30.70.340">
    <property type="entry name" value="Metallocarboxypeptidase-like"/>
    <property type="match status" value="1"/>
</dbReference>
<dbReference type="Proteomes" id="UP001620626">
    <property type="component" value="Unassembled WGS sequence"/>
</dbReference>
<dbReference type="PANTHER" id="PTHR11705:SF54">
    <property type="entry name" value="SHKT DOMAIN-CONTAINING PROTEIN"/>
    <property type="match status" value="1"/>
</dbReference>
<comment type="cofactor">
    <cofactor evidence="1">
        <name>Zn(2+)</name>
        <dbReference type="ChEBI" id="CHEBI:29105"/>
    </cofactor>
</comment>
<dbReference type="GO" id="GO:0006508">
    <property type="term" value="P:proteolysis"/>
    <property type="evidence" value="ECO:0007669"/>
    <property type="project" value="UniProtKB-KW"/>
</dbReference>
<evidence type="ECO:0000256" key="11">
    <source>
        <dbReference type="ARBA" id="ARBA00069039"/>
    </source>
</evidence>
<keyword evidence="4" id="KW-0645">Protease</keyword>
<dbReference type="SMART" id="SM00254">
    <property type="entry name" value="ShKT"/>
    <property type="match status" value="1"/>
</dbReference>
<evidence type="ECO:0000256" key="15">
    <source>
        <dbReference type="SAM" id="SignalP"/>
    </source>
</evidence>
<dbReference type="InterPro" id="IPR003582">
    <property type="entry name" value="ShKT_dom"/>
</dbReference>
<comment type="caution">
    <text evidence="18">The sequence shown here is derived from an EMBL/GenBank/DDBJ whole genome shotgun (WGS) entry which is preliminary data.</text>
</comment>
<evidence type="ECO:0000259" key="16">
    <source>
        <dbReference type="PROSITE" id="PS51670"/>
    </source>
</evidence>
<accession>A0ABD2KHZ4</accession>
<feature type="region of interest" description="Disordered" evidence="14">
    <location>
        <begin position="488"/>
        <end position="517"/>
    </location>
</feature>
<keyword evidence="7" id="KW-0378">Hydrolase</keyword>
<keyword evidence="10" id="KW-1015">Disulfide bond</keyword>
<keyword evidence="9" id="KW-0482">Metalloprotease</keyword>
<dbReference type="PROSITE" id="PS51670">
    <property type="entry name" value="SHKT"/>
    <property type="match status" value="1"/>
</dbReference>
<evidence type="ECO:0000259" key="17">
    <source>
        <dbReference type="PROSITE" id="PS52035"/>
    </source>
</evidence>
<dbReference type="InterPro" id="IPR000834">
    <property type="entry name" value="Peptidase_M14"/>
</dbReference>
<evidence type="ECO:0000256" key="5">
    <source>
        <dbReference type="ARBA" id="ARBA00022723"/>
    </source>
</evidence>
<comment type="caution">
    <text evidence="12">Lacks conserved residue(s) required for the propagation of feature annotation.</text>
</comment>